<name>A0A5C8CGT8_9SPIR</name>
<sequence>MDYKIKKLYEIAPMLSPSIYETIFYNQYQGRADKESLILDNEVFEKYYIDENIYRNFLFANSEKLGKALNYIGLNQMHSSIIKSIELKENKLKIKLLDVGIDNLANTLIELKSLKDIKIEPFYIDILFEKVDYCSNHYLDKDEILIPIEEDIINGIYTQDQITYISPNEIELVISMETEKAKSQNDNNKLRYYMLKCGSINIIDEAKEIWTKLFGDTNFNMLYDYYINLRKSNKIILDERVCMNIIQKYKQFILDLDFF</sequence>
<dbReference type="AlphaFoldDB" id="A0A5C8CGT8"/>
<reference evidence="1 2" key="1">
    <citation type="journal article" date="1992" name="Lakartidningen">
        <title>[Penicillin V and not amoxicillin is the first choice preparation in acute otitis].</title>
        <authorList>
            <person name="Kamme C."/>
            <person name="Lundgren K."/>
            <person name="Prellner K."/>
        </authorList>
    </citation>
    <scope>NUCLEOTIDE SEQUENCE [LARGE SCALE GENOMIC DNA]</scope>
    <source>
        <strain evidence="1 2">W1</strain>
    </source>
</reference>
<dbReference type="RefSeq" id="WP_147758555.1">
    <property type="nucleotide sequence ID" value="NZ_CATXRK010000047.1"/>
</dbReference>
<protein>
    <submittedName>
        <fullName evidence="1">Uncharacterized protein</fullName>
    </submittedName>
</protein>
<dbReference type="Proteomes" id="UP000325116">
    <property type="component" value="Unassembled WGS sequence"/>
</dbReference>
<dbReference type="EMBL" id="SAXT01000005">
    <property type="protein sequence ID" value="TXJ11621.1"/>
    <property type="molecule type" value="Genomic_DNA"/>
</dbReference>
<accession>A0A5C8CGT8</accession>
<evidence type="ECO:0000313" key="2">
    <source>
        <dbReference type="Proteomes" id="UP000325116"/>
    </source>
</evidence>
<gene>
    <name evidence="1" type="ORF">EPJ80_07845</name>
</gene>
<proteinExistence type="predicted"/>
<organism evidence="1 2">
    <name type="scientific">Brachyspira aalborgi</name>
    <dbReference type="NCBI Taxonomy" id="29522"/>
    <lineage>
        <taxon>Bacteria</taxon>
        <taxon>Pseudomonadati</taxon>
        <taxon>Spirochaetota</taxon>
        <taxon>Spirochaetia</taxon>
        <taxon>Brachyspirales</taxon>
        <taxon>Brachyspiraceae</taxon>
        <taxon>Brachyspira</taxon>
    </lineage>
</organism>
<evidence type="ECO:0000313" key="1">
    <source>
        <dbReference type="EMBL" id="TXJ11621.1"/>
    </source>
</evidence>
<comment type="caution">
    <text evidence="1">The sequence shown here is derived from an EMBL/GenBank/DDBJ whole genome shotgun (WGS) entry which is preliminary data.</text>
</comment>